<evidence type="ECO:0000313" key="6">
    <source>
        <dbReference type="Proteomes" id="UP000269226"/>
    </source>
</evidence>
<dbReference type="Pfam" id="PF02311">
    <property type="entry name" value="AraC_binding"/>
    <property type="match status" value="1"/>
</dbReference>
<evidence type="ECO:0000256" key="3">
    <source>
        <dbReference type="ARBA" id="ARBA00023163"/>
    </source>
</evidence>
<organism evidence="5 6">
    <name type="scientific">Melissococcus plutonius</name>
    <dbReference type="NCBI Taxonomy" id="33970"/>
    <lineage>
        <taxon>Bacteria</taxon>
        <taxon>Bacillati</taxon>
        <taxon>Bacillota</taxon>
        <taxon>Bacilli</taxon>
        <taxon>Lactobacillales</taxon>
        <taxon>Enterococcaceae</taxon>
        <taxon>Melissococcus</taxon>
    </lineage>
</organism>
<sequence length="325" mass="38341">MNKIVIDYLHGYTHIEHEQLKQNKFVFDLPLAAFQNTETNIILLKEYFLKNNFIYISKHPRFASYPKHSHRFLELNYVYSGQSIQTINGEKELIKKGEILLLDKGTSHALELHQKNDILINIIFPSDNVDINWLSNLSNKDSILFNFLAQTLVANSNKNYLIFRCAKNQHIQVILDQILDIYFTKTIFANEIISLYIPILFTELISNCSYDFHQEKKEKINHKIVVDTLKLIENDYINLSLNTAAQRLGYNKNYLSNIIKKKTDFTFSELVTKRRMKQAKFLIENTQFSIGEIIEMIGLKNRSYFYKQFKETYHKLPAAFRKSKY</sequence>
<dbReference type="GO" id="GO:0003700">
    <property type="term" value="F:DNA-binding transcription factor activity"/>
    <property type="evidence" value="ECO:0007669"/>
    <property type="project" value="InterPro"/>
</dbReference>
<evidence type="ECO:0000313" key="5">
    <source>
        <dbReference type="EMBL" id="BBC61627.1"/>
    </source>
</evidence>
<dbReference type="Pfam" id="PF12833">
    <property type="entry name" value="HTH_18"/>
    <property type="match status" value="1"/>
</dbReference>
<reference evidence="5 6" key="1">
    <citation type="submission" date="2018-01" db="EMBL/GenBank/DDBJ databases">
        <title>Whole genome sequence of Melissococcus plutonius DAT561.</title>
        <authorList>
            <person name="Okumura K."/>
            <person name="Takamatsu D."/>
            <person name="Okura M."/>
        </authorList>
    </citation>
    <scope>NUCLEOTIDE SEQUENCE [LARGE SCALE GENOMIC DNA]</scope>
    <source>
        <strain evidence="5 6">DAT561</strain>
    </source>
</reference>
<keyword evidence="3" id="KW-0804">Transcription</keyword>
<dbReference type="SUPFAM" id="SSF46689">
    <property type="entry name" value="Homeodomain-like"/>
    <property type="match status" value="1"/>
</dbReference>
<gene>
    <name evidence="5" type="ORF">DAT561_1532</name>
</gene>
<evidence type="ECO:0000259" key="4">
    <source>
        <dbReference type="PROSITE" id="PS01124"/>
    </source>
</evidence>
<evidence type="ECO:0000256" key="2">
    <source>
        <dbReference type="ARBA" id="ARBA00023125"/>
    </source>
</evidence>
<dbReference type="Proteomes" id="UP000269226">
    <property type="component" value="Chromosome"/>
</dbReference>
<keyword evidence="1" id="KW-0805">Transcription regulation</keyword>
<dbReference type="SUPFAM" id="SSF51215">
    <property type="entry name" value="Regulatory protein AraC"/>
    <property type="match status" value="1"/>
</dbReference>
<dbReference type="PANTHER" id="PTHR43280">
    <property type="entry name" value="ARAC-FAMILY TRANSCRIPTIONAL REGULATOR"/>
    <property type="match status" value="1"/>
</dbReference>
<dbReference type="PANTHER" id="PTHR43280:SF28">
    <property type="entry name" value="HTH-TYPE TRANSCRIPTIONAL ACTIVATOR RHAS"/>
    <property type="match status" value="1"/>
</dbReference>
<dbReference type="AlphaFoldDB" id="A0A2Z5Y432"/>
<feature type="domain" description="HTH araC/xylS-type" evidence="4">
    <location>
        <begin position="226"/>
        <end position="323"/>
    </location>
</feature>
<protein>
    <submittedName>
        <fullName evidence="5">Transcriptional regulator of rhamnose utilization, AraC family</fullName>
    </submittedName>
</protein>
<dbReference type="RefSeq" id="WP_015695429.1">
    <property type="nucleotide sequence ID" value="NZ_AP018492.1"/>
</dbReference>
<evidence type="ECO:0000256" key="1">
    <source>
        <dbReference type="ARBA" id="ARBA00023015"/>
    </source>
</evidence>
<dbReference type="InterPro" id="IPR018060">
    <property type="entry name" value="HTH_AraC"/>
</dbReference>
<name>A0A2Z5Y432_9ENTE</name>
<dbReference type="PROSITE" id="PS01124">
    <property type="entry name" value="HTH_ARAC_FAMILY_2"/>
    <property type="match status" value="1"/>
</dbReference>
<dbReference type="InterPro" id="IPR009057">
    <property type="entry name" value="Homeodomain-like_sf"/>
</dbReference>
<dbReference type="Gene3D" id="1.10.10.60">
    <property type="entry name" value="Homeodomain-like"/>
    <property type="match status" value="2"/>
</dbReference>
<dbReference type="InterPro" id="IPR037923">
    <property type="entry name" value="HTH-like"/>
</dbReference>
<dbReference type="SMART" id="SM00342">
    <property type="entry name" value="HTH_ARAC"/>
    <property type="match status" value="1"/>
</dbReference>
<accession>A0A2Z5Y432</accession>
<dbReference type="GO" id="GO:0043565">
    <property type="term" value="F:sequence-specific DNA binding"/>
    <property type="evidence" value="ECO:0007669"/>
    <property type="project" value="InterPro"/>
</dbReference>
<proteinExistence type="predicted"/>
<dbReference type="InterPro" id="IPR014710">
    <property type="entry name" value="RmlC-like_jellyroll"/>
</dbReference>
<dbReference type="Gene3D" id="2.60.120.10">
    <property type="entry name" value="Jelly Rolls"/>
    <property type="match status" value="1"/>
</dbReference>
<dbReference type="GeneID" id="57044061"/>
<dbReference type="InterPro" id="IPR003313">
    <property type="entry name" value="AraC-bd"/>
</dbReference>
<dbReference type="EMBL" id="AP018492">
    <property type="protein sequence ID" value="BBC61627.1"/>
    <property type="molecule type" value="Genomic_DNA"/>
</dbReference>
<keyword evidence="2" id="KW-0238">DNA-binding</keyword>